<evidence type="ECO:0000313" key="8">
    <source>
        <dbReference type="EMBL" id="KAJ5078100.1"/>
    </source>
</evidence>
<dbReference type="OMA" id="RFPERCE"/>
<dbReference type="PROSITE" id="PS51421">
    <property type="entry name" value="RAS"/>
    <property type="match status" value="1"/>
</dbReference>
<name>A0A9Q0LSW9_ANAIG</name>
<dbReference type="GO" id="GO:0005525">
    <property type="term" value="F:GTP binding"/>
    <property type="evidence" value="ECO:0007669"/>
    <property type="project" value="UniProtKB-KW"/>
</dbReference>
<dbReference type="EMBL" id="JAPDFW010000055">
    <property type="protein sequence ID" value="KAJ5078100.1"/>
    <property type="molecule type" value="Genomic_DNA"/>
</dbReference>
<dbReference type="PRINTS" id="PR00449">
    <property type="entry name" value="RASTRNSFRMNG"/>
</dbReference>
<dbReference type="OrthoDB" id="5976022at2759"/>
<dbReference type="GO" id="GO:0005886">
    <property type="term" value="C:plasma membrane"/>
    <property type="evidence" value="ECO:0007669"/>
    <property type="project" value="UniProtKB-SubCell"/>
</dbReference>
<keyword evidence="5" id="KW-0378">Hydrolase</keyword>
<keyword evidence="6" id="KW-0342">GTP-binding</keyword>
<keyword evidence="9" id="KW-1185">Reference proteome</keyword>
<dbReference type="PROSITE" id="PS51420">
    <property type="entry name" value="RHO"/>
    <property type="match status" value="1"/>
</dbReference>
<evidence type="ECO:0000313" key="9">
    <source>
        <dbReference type="Proteomes" id="UP001149090"/>
    </source>
</evidence>
<proteinExistence type="predicted"/>
<dbReference type="InterPro" id="IPR001806">
    <property type="entry name" value="Small_GTPase"/>
</dbReference>
<dbReference type="InterPro" id="IPR005225">
    <property type="entry name" value="Small_GTP-bd"/>
</dbReference>
<evidence type="ECO:0000256" key="7">
    <source>
        <dbReference type="ARBA" id="ARBA00023136"/>
    </source>
</evidence>
<dbReference type="SMART" id="SM00174">
    <property type="entry name" value="RHO"/>
    <property type="match status" value="1"/>
</dbReference>
<evidence type="ECO:0000256" key="5">
    <source>
        <dbReference type="ARBA" id="ARBA00022801"/>
    </source>
</evidence>
<evidence type="ECO:0000256" key="3">
    <source>
        <dbReference type="ARBA" id="ARBA00022475"/>
    </source>
</evidence>
<sequence>MSEHKYQVVIAGPGSVGKSAITLQFISQQFIRDYDPTIEECYKKHIFVDNEVAYLDILDTAGQEEYSSLRSHHFQNGDGFLLVYSCDNRKSFEEIGEFRDEIIRAKDDDDVPIVLLANKCDLPKTDQQVSKKEGQDLAKSYGYSFLETSAKSVINIEESFAQCVREIRKKRAVNNAPQSTTGGKKKKKCYLM</sequence>
<dbReference type="Pfam" id="PF00071">
    <property type="entry name" value="Ras"/>
    <property type="match status" value="1"/>
</dbReference>
<dbReference type="CDD" id="cd00876">
    <property type="entry name" value="Ras"/>
    <property type="match status" value="1"/>
</dbReference>
<keyword evidence="3" id="KW-1003">Cell membrane</keyword>
<keyword evidence="4" id="KW-0547">Nucleotide-binding</keyword>
<evidence type="ECO:0000256" key="6">
    <source>
        <dbReference type="ARBA" id="ARBA00023134"/>
    </source>
</evidence>
<dbReference type="PROSITE" id="PS51419">
    <property type="entry name" value="RAB"/>
    <property type="match status" value="1"/>
</dbReference>
<dbReference type="EC" id="3.6.5.2" evidence="2"/>
<evidence type="ECO:0000256" key="2">
    <source>
        <dbReference type="ARBA" id="ARBA00011984"/>
    </source>
</evidence>
<dbReference type="Proteomes" id="UP001149090">
    <property type="component" value="Unassembled WGS sequence"/>
</dbReference>
<accession>A0A9Q0LSW9</accession>
<dbReference type="AlphaFoldDB" id="A0A9Q0LSW9"/>
<gene>
    <name evidence="8" type="ORF">M0811_05358</name>
</gene>
<keyword evidence="7" id="KW-0472">Membrane</keyword>
<dbReference type="SMART" id="SM00173">
    <property type="entry name" value="RAS"/>
    <property type="match status" value="1"/>
</dbReference>
<dbReference type="PANTHER" id="PTHR24070">
    <property type="entry name" value="RAS, DI-RAS, AND RHEB FAMILY MEMBERS OF SMALL GTPASE SUPERFAMILY"/>
    <property type="match status" value="1"/>
</dbReference>
<dbReference type="NCBIfam" id="TIGR00231">
    <property type="entry name" value="small_GTP"/>
    <property type="match status" value="1"/>
</dbReference>
<comment type="caution">
    <text evidence="8">The sequence shown here is derived from an EMBL/GenBank/DDBJ whole genome shotgun (WGS) entry which is preliminary data.</text>
</comment>
<dbReference type="GO" id="GO:0003925">
    <property type="term" value="F:G protein activity"/>
    <property type="evidence" value="ECO:0007669"/>
    <property type="project" value="UniProtKB-EC"/>
</dbReference>
<comment type="subcellular location">
    <subcellularLocation>
        <location evidence="1">Cell membrane</location>
    </subcellularLocation>
</comment>
<organism evidence="8 9">
    <name type="scientific">Anaeramoeba ignava</name>
    <name type="common">Anaerobic marine amoeba</name>
    <dbReference type="NCBI Taxonomy" id="1746090"/>
    <lineage>
        <taxon>Eukaryota</taxon>
        <taxon>Metamonada</taxon>
        <taxon>Anaeramoebidae</taxon>
        <taxon>Anaeramoeba</taxon>
    </lineage>
</organism>
<dbReference type="InterPro" id="IPR027417">
    <property type="entry name" value="P-loop_NTPase"/>
</dbReference>
<dbReference type="FunFam" id="3.40.50.300:FF:000343">
    <property type="entry name" value="Ras family gtpase"/>
    <property type="match status" value="1"/>
</dbReference>
<evidence type="ECO:0000256" key="1">
    <source>
        <dbReference type="ARBA" id="ARBA00004236"/>
    </source>
</evidence>
<dbReference type="Gene3D" id="3.40.50.300">
    <property type="entry name" value="P-loop containing nucleotide triphosphate hydrolases"/>
    <property type="match status" value="1"/>
</dbReference>
<dbReference type="SMART" id="SM00175">
    <property type="entry name" value="RAB"/>
    <property type="match status" value="1"/>
</dbReference>
<dbReference type="GO" id="GO:0007165">
    <property type="term" value="P:signal transduction"/>
    <property type="evidence" value="ECO:0007669"/>
    <property type="project" value="InterPro"/>
</dbReference>
<evidence type="ECO:0000256" key="4">
    <source>
        <dbReference type="ARBA" id="ARBA00022741"/>
    </source>
</evidence>
<dbReference type="InterPro" id="IPR020849">
    <property type="entry name" value="Small_GTPase_Ras-type"/>
</dbReference>
<reference evidence="8" key="1">
    <citation type="submission" date="2022-10" db="EMBL/GenBank/DDBJ databases">
        <title>Novel sulphate-reducing endosymbionts in the free-living metamonad Anaeramoeba.</title>
        <authorList>
            <person name="Jerlstrom-Hultqvist J."/>
            <person name="Cepicka I."/>
            <person name="Gallot-Lavallee L."/>
            <person name="Salas-Leiva D."/>
            <person name="Curtis B.A."/>
            <person name="Zahonova K."/>
            <person name="Pipaliya S."/>
            <person name="Dacks J."/>
            <person name="Roger A.J."/>
        </authorList>
    </citation>
    <scope>NUCLEOTIDE SEQUENCE</scope>
    <source>
        <strain evidence="8">BMAN</strain>
    </source>
</reference>
<protein>
    <recommendedName>
        <fullName evidence="2">small monomeric GTPase</fullName>
        <ecNumber evidence="2">3.6.5.2</ecNumber>
    </recommendedName>
</protein>
<dbReference type="SUPFAM" id="SSF52540">
    <property type="entry name" value="P-loop containing nucleoside triphosphate hydrolases"/>
    <property type="match status" value="1"/>
</dbReference>